<dbReference type="PANTHER" id="PTHR23416">
    <property type="entry name" value="SIALIC ACID SYNTHASE-RELATED"/>
    <property type="match status" value="1"/>
</dbReference>
<dbReference type="RefSeq" id="WP_282332761.1">
    <property type="nucleotide sequence ID" value="NZ_JASBRG010000001.1"/>
</dbReference>
<evidence type="ECO:0000313" key="1">
    <source>
        <dbReference type="EMBL" id="MDI3318633.1"/>
    </source>
</evidence>
<dbReference type="InterPro" id="IPR001451">
    <property type="entry name" value="Hexapep"/>
</dbReference>
<protein>
    <submittedName>
        <fullName evidence="1">Acyltransferase</fullName>
        <ecNumber evidence="1">2.3.1.-</ecNumber>
    </submittedName>
</protein>
<dbReference type="Gene3D" id="2.160.10.10">
    <property type="entry name" value="Hexapeptide repeat proteins"/>
    <property type="match status" value="1"/>
</dbReference>
<dbReference type="EMBL" id="JASBRG010000001">
    <property type="protein sequence ID" value="MDI3318633.1"/>
    <property type="molecule type" value="Genomic_DNA"/>
</dbReference>
<gene>
    <name evidence="1" type="ORF">QJ048_02555</name>
</gene>
<dbReference type="InterPro" id="IPR011004">
    <property type="entry name" value="Trimer_LpxA-like_sf"/>
</dbReference>
<dbReference type="Proteomes" id="UP001226434">
    <property type="component" value="Unassembled WGS sequence"/>
</dbReference>
<dbReference type="Pfam" id="PF00132">
    <property type="entry name" value="Hexapep"/>
    <property type="match status" value="1"/>
</dbReference>
<keyword evidence="2" id="KW-1185">Reference proteome</keyword>
<dbReference type="SUPFAM" id="SSF51161">
    <property type="entry name" value="Trimeric LpxA-like enzymes"/>
    <property type="match status" value="1"/>
</dbReference>
<dbReference type="EC" id="2.3.1.-" evidence="1"/>
<accession>A0ABT6R7T9</accession>
<dbReference type="InterPro" id="IPR051159">
    <property type="entry name" value="Hexapeptide_acetyltransf"/>
</dbReference>
<dbReference type="PANTHER" id="PTHR23416:SF78">
    <property type="entry name" value="LIPOPOLYSACCHARIDE BIOSYNTHESIS O-ACETYL TRANSFERASE WBBJ-RELATED"/>
    <property type="match status" value="1"/>
</dbReference>
<keyword evidence="1" id="KW-0808">Transferase</keyword>
<dbReference type="GO" id="GO:0016746">
    <property type="term" value="F:acyltransferase activity"/>
    <property type="evidence" value="ECO:0007669"/>
    <property type="project" value="UniProtKB-KW"/>
</dbReference>
<organism evidence="1 2">
    <name type="scientific">Pinibacter soli</name>
    <dbReference type="NCBI Taxonomy" id="3044211"/>
    <lineage>
        <taxon>Bacteria</taxon>
        <taxon>Pseudomonadati</taxon>
        <taxon>Bacteroidota</taxon>
        <taxon>Chitinophagia</taxon>
        <taxon>Chitinophagales</taxon>
        <taxon>Chitinophagaceae</taxon>
        <taxon>Pinibacter</taxon>
    </lineage>
</organism>
<dbReference type="CDD" id="cd04647">
    <property type="entry name" value="LbH_MAT_like"/>
    <property type="match status" value="1"/>
</dbReference>
<name>A0ABT6R7T9_9BACT</name>
<sequence length="203" mass="22313">MFITKVLFKLGIDKFIKRLLDEMQHRESSALLKRFKNVGSTIYIGPRPYIKNPHCITIGNNFFALYNLRIEAVDQYFDNKFSPEIIIGSNVSINTDCHIGCIDKVVIGNNVMIGSRVLITDHEHGNTHTIEKNVTPAKRPLTSKGPVIIGDNVWICEGACILNGVTIGEGAIVAANAVVSKDVAPYSIVGGIPAKEIRKLNVI</sequence>
<evidence type="ECO:0000313" key="2">
    <source>
        <dbReference type="Proteomes" id="UP001226434"/>
    </source>
</evidence>
<keyword evidence="1" id="KW-0012">Acyltransferase</keyword>
<comment type="caution">
    <text evidence="1">The sequence shown here is derived from an EMBL/GenBank/DDBJ whole genome shotgun (WGS) entry which is preliminary data.</text>
</comment>
<reference evidence="1 2" key="1">
    <citation type="submission" date="2023-05" db="EMBL/GenBank/DDBJ databases">
        <title>Genome sequence of Pinibacter sp. MAH-24.</title>
        <authorList>
            <person name="Huq M.A."/>
        </authorList>
    </citation>
    <scope>NUCLEOTIDE SEQUENCE [LARGE SCALE GENOMIC DNA]</scope>
    <source>
        <strain evidence="1 2">MAH-24</strain>
    </source>
</reference>
<proteinExistence type="predicted"/>